<gene>
    <name evidence="1" type="ORF">PCE31107_04208</name>
</gene>
<name>A0A5E4Y0Y0_9BURK</name>
<dbReference type="AlphaFoldDB" id="A0A5E4Y0Y0"/>
<dbReference type="RefSeq" id="WP_150610536.1">
    <property type="nucleotide sequence ID" value="NZ_CABPRY010000014.1"/>
</dbReference>
<dbReference type="EMBL" id="CABPRY010000014">
    <property type="protein sequence ID" value="VVE41962.1"/>
    <property type="molecule type" value="Genomic_DNA"/>
</dbReference>
<accession>A0A5E4Y0Y0</accession>
<reference evidence="1 2" key="1">
    <citation type="submission" date="2019-08" db="EMBL/GenBank/DDBJ databases">
        <authorList>
            <person name="Peeters C."/>
        </authorList>
    </citation>
    <scope>NUCLEOTIDE SEQUENCE [LARGE SCALE GENOMIC DNA]</scope>
    <source>
        <strain evidence="1 2">LMG 31107</strain>
    </source>
</reference>
<dbReference type="Proteomes" id="UP000396788">
    <property type="component" value="Unassembled WGS sequence"/>
</dbReference>
<protein>
    <submittedName>
        <fullName evidence="1">Uncharacterized protein</fullName>
    </submittedName>
</protein>
<evidence type="ECO:0000313" key="1">
    <source>
        <dbReference type="EMBL" id="VVE41962.1"/>
    </source>
</evidence>
<proteinExistence type="predicted"/>
<evidence type="ECO:0000313" key="2">
    <source>
        <dbReference type="Proteomes" id="UP000396788"/>
    </source>
</evidence>
<sequence>MSGPSYTNNVSSPSKHDACIKQAGLDFGIAHCLDGTTHWLVDDYARSLRAAVKTTAQIFNGRRMFFSDQEQDDITSRLKLCRTLPSPDREDVPVIDVLLRTLLPSHFSQLVSTMADRKEMGMFNRELFEQVCHEGARAQAVARAIQWQRKSSADVMRVQRAIEAAFFSDEPVLAYKVALLRKPFVPANESAAYALYECARNNELLFLETMSKERIYDEPDVIHRPSIALVQKDLLALQDHLERTVFIKGQLRGGVITVNFSRVHGLYLGAVLLADGRAAPSDLADEVDLLWDEVTDGDGHVHHWREPQCSWCGLIEQHDAAKKDALLLELECRALREKYVRAKGSEALPTFTFIQPMTVVAQRKEYHYA</sequence>
<organism evidence="1 2">
    <name type="scientific">Pandoraea cepalis</name>
    <dbReference type="NCBI Taxonomy" id="2508294"/>
    <lineage>
        <taxon>Bacteria</taxon>
        <taxon>Pseudomonadati</taxon>
        <taxon>Pseudomonadota</taxon>
        <taxon>Betaproteobacteria</taxon>
        <taxon>Burkholderiales</taxon>
        <taxon>Burkholderiaceae</taxon>
        <taxon>Pandoraea</taxon>
    </lineage>
</organism>